<protein>
    <submittedName>
        <fullName evidence="1">Uncharacterized protein</fullName>
    </submittedName>
</protein>
<reference evidence="1 2" key="1">
    <citation type="submission" date="2015-04" db="EMBL/GenBank/DDBJ databases">
        <title>Complete genome sequence of Schizopora paradoxa KUC8140, a cosmopolitan wood degrader in East Asia.</title>
        <authorList>
            <consortium name="DOE Joint Genome Institute"/>
            <person name="Min B."/>
            <person name="Park H."/>
            <person name="Jang Y."/>
            <person name="Kim J.-J."/>
            <person name="Kim K.H."/>
            <person name="Pangilinan J."/>
            <person name="Lipzen A."/>
            <person name="Riley R."/>
            <person name="Grigoriev I.V."/>
            <person name="Spatafora J.W."/>
            <person name="Choi I.-G."/>
        </authorList>
    </citation>
    <scope>NUCLEOTIDE SEQUENCE [LARGE SCALE GENOMIC DNA]</scope>
    <source>
        <strain evidence="1 2">KUC8140</strain>
    </source>
</reference>
<dbReference type="AlphaFoldDB" id="A0A0H2SB01"/>
<evidence type="ECO:0000313" key="2">
    <source>
        <dbReference type="Proteomes" id="UP000053477"/>
    </source>
</evidence>
<accession>A0A0H2SB01</accession>
<gene>
    <name evidence="1" type="ORF">SCHPADRAFT_331064</name>
</gene>
<dbReference type="EMBL" id="KQ085949">
    <property type="protein sequence ID" value="KLO14061.1"/>
    <property type="molecule type" value="Genomic_DNA"/>
</dbReference>
<name>A0A0H2SB01_9AGAM</name>
<dbReference type="InParanoid" id="A0A0H2SB01"/>
<sequence length="118" mass="13675">MTRHPRCAAVHEEETEDFETMHVGEAVLKNIFDTLKRLRRRKGCLGSQDDWFERVCPSYSVKLFYDPAQAVADKAALGRAIRTRDVLKSSADALSKIQNQIARQLRNCEYDIEAYKRR</sequence>
<keyword evidence="2" id="KW-1185">Reference proteome</keyword>
<organism evidence="1 2">
    <name type="scientific">Schizopora paradoxa</name>
    <dbReference type="NCBI Taxonomy" id="27342"/>
    <lineage>
        <taxon>Eukaryota</taxon>
        <taxon>Fungi</taxon>
        <taxon>Dikarya</taxon>
        <taxon>Basidiomycota</taxon>
        <taxon>Agaricomycotina</taxon>
        <taxon>Agaricomycetes</taxon>
        <taxon>Hymenochaetales</taxon>
        <taxon>Schizoporaceae</taxon>
        <taxon>Schizopora</taxon>
    </lineage>
</organism>
<dbReference type="Proteomes" id="UP000053477">
    <property type="component" value="Unassembled WGS sequence"/>
</dbReference>
<proteinExistence type="predicted"/>
<evidence type="ECO:0000313" key="1">
    <source>
        <dbReference type="EMBL" id="KLO14061.1"/>
    </source>
</evidence>